<gene>
    <name evidence="5" type="ORF">GCM10009430_00010</name>
</gene>
<dbReference type="PROSITE" id="PS00455">
    <property type="entry name" value="AMP_BINDING"/>
    <property type="match status" value="2"/>
</dbReference>
<keyword evidence="3" id="KW-0597">Phosphoprotein</keyword>
<dbReference type="Gene3D" id="3.30.559.30">
    <property type="entry name" value="Nonribosomal peptide synthetase, condensation domain"/>
    <property type="match status" value="2"/>
</dbReference>
<feature type="domain" description="Carrier" evidence="4">
    <location>
        <begin position="2130"/>
        <end position="2205"/>
    </location>
</feature>
<dbReference type="RefSeq" id="WP_343909264.1">
    <property type="nucleotide sequence ID" value="NZ_BAAAGE010000001.1"/>
</dbReference>
<dbReference type="InterPro" id="IPR010071">
    <property type="entry name" value="AA_adenyl_dom"/>
</dbReference>
<comment type="cofactor">
    <cofactor evidence="1">
        <name>pantetheine 4'-phosphate</name>
        <dbReference type="ChEBI" id="CHEBI:47942"/>
    </cofactor>
</comment>
<proteinExistence type="predicted"/>
<evidence type="ECO:0000313" key="6">
    <source>
        <dbReference type="Proteomes" id="UP001501758"/>
    </source>
</evidence>
<dbReference type="Pfam" id="PF00501">
    <property type="entry name" value="AMP-binding"/>
    <property type="match status" value="2"/>
</dbReference>
<dbReference type="Gene3D" id="3.30.300.30">
    <property type="match status" value="2"/>
</dbReference>
<dbReference type="Gene3D" id="1.10.1200.10">
    <property type="entry name" value="ACP-like"/>
    <property type="match status" value="2"/>
</dbReference>
<sequence>MENIGSLVKKLKEKGIGLGIAGDDLEIFLYDDDNIDEDIVEVLRKYKSDIKDYLMSFSSNENYNKIEKAPFSTSYPLSHTQKRLWLSSQIKESSIAYNMPCTLELSEDCDLKSFKKAIKAIINRHEILRTVFKEDESGEIRQYIQPNEEFNFEITYIDFQKEKNKEAQLEKYIHNDLQEVFDLENGPLLRVSVLRLSEKKYVFYYNMHHIISDGWSIELLANEVFTLYDGFKSGTEPKLPELEIQYKDYCVWQKDQLLDNKLNVHKSFWANKFEKEVPKLDLLIANKRPAIKTYNGSRIFGQIDSSVSKKLTGIVQNTNTSIYMNLLSVVGILLYRYSYQKNLVIGSPVAGRVHPDLKNQIGCYINTLAVQIDIQNKERYIDLLDKVKQNVLEAQEHENYPFDSLVEELALGKDLSRSPLFDVSLVVNDRINDEDQYFNTSVSTQNNTSNTIKSKFDITFFFSLDKEEINYNITYNRDLFEEHVIQELSKQFTLLLENVVTNSNKTIEEFCNDLTGDKERKEHDKFEKELKNSENIQDIAYDSIITYFEESVNTYGSHTSIEYGDFSLSYTSLNSYSNQLSHAMLAYGLGLEDICGVFMDDDLLQIISLIGAFKSGGVYVPIDTKYKENHWSELYTNLQPKILLTTRGNLDTIFHYNDLYDYTVPTVLVVDIDASGVLGFSVYESINDLYEYSLIDKTFADTNPNIVLDGESSSYIFFTSGSTGKPKAVLGRHKSLSHFIHWESKELGICDTDRLGQLTTFSFDASLRDIFVPLINGGTICLPSKEIKEDISLFSDWLSDQRITILHTVPTLFRLLISLGEGEPSDKFSSLRYLLLAGEKLYVKDILNWRSSYGDGTTLINLYGATESTLVKTFYRVGADLQGSPSDVLCVGQPISNTALILLNSEGDLCKINEVGDIYIKTPFLSKGYYNSPALTEAKFVQNPLSSSRDIIYKTGDYGKYDSDRNVVVLGREDGVVKLNGVRIDMNSIESTILSLEGIDSVKCIVNQIEGHEATLCCFYTATTCIDDVLQAHCLRCLSGYEVPSFYFHLDHFPVNANGKVDTRVLEGMIKDLMLKEIEYQGATNDTEQQLIDLWEEVLGIDKVGIKDNFLLLGGNSIKLIRLKSRINKVFGVSLSIEDLFVHSVLELQASLISSSGESIYEEIAVVPESDSYVLSPSQYRIWVLSQLEEASIAYNMPRYTELDRACDVELFKKSIMTVIARHESLRTVFVVDKEGEPYQKVLGVEELNFDIGYIDFRRSGEEALQDYITKDSHTSFDLEKGPLLRASLLQTGDNSYVFYYNMHHIISDGWSMDVLINEITICYEAYVSGSMPDLPPLKIQYKDYASWQVDQLDTASYKEHREYWLDNLSGDLPVLNFPSYQPRPKMKTYNGRSLSTYISSEATEGLTNYCQERGGSLFMGLLAVWNILCYKYTSQRDMIIGTPVAGRNHSSLEDQIGFYVNTLALRNQINPEDSFDTFYGQVKDNTLRSYKHQDYPFDRLVEELELSQDAGRGTLFDVMLVLHNTDESSKNKKPKSNDQVKIEDNGKCTSKLDINIHFQEIEDKLKFTLIYNTDVYGYSMIEGLMKHFETLISELLLNPTVLIDDVSYIKNEEENVLLNEYNQTQVAFPNEKTIVNLFEEQAEKYPDNIALVFDNHWEISYQRLNELSNVIATYLLEEHGVIEKEVVAIELSNRPDITLIGILGVLKSGRAYILVDSTLPQSRIDFILDDSKCITFLKNDNLKELIETPNSYALNNPRLDVKGSSLAYIIYTSGTTGVPKGVQIKHQSIVNYVNWFSEKHQITSNDSTVITSSIAFDLIYTSLYGGLLNGCEIHFLNSLDVKNPVKVSEYIEEKNISFLKLTPTYLNLLLDNIEKHSIVNSKSLRLILTGGERQNLEDIKNLVTGSDINIVNHYGPSEGTIGVCTYQITKNNLNDYLSNPVIGYPIFNTEIYILSNNKLLQPLGVIGEICIAGAGLSKGYINRLDLTNEKFIENPYKKGTYVYKTGDLGRRLPNGTIEFIGRKDDQVKIRGYRIELGEIERQLENKEDINNAVVLVNDDKELTAYIVSKQKQNVTDIRRYLSKKLPGFMMPDHYIQLDEIPLTANGKVDKKRISSFTGMKLSGIEEYVLPTNKEEVIILKIWKDVLGRDKISIRDSFFDLGGNSIKAIKILHRVNQEFKTNINIGSLFNYPTIEYIAIQINIAKKQESIINTGKKLKEIEL</sequence>
<dbReference type="InterPro" id="IPR036736">
    <property type="entry name" value="ACP-like_sf"/>
</dbReference>
<dbReference type="EMBL" id="BAAAGE010000001">
    <property type="protein sequence ID" value="GAA0710913.1"/>
    <property type="molecule type" value="Genomic_DNA"/>
</dbReference>
<dbReference type="PANTHER" id="PTHR45527:SF1">
    <property type="entry name" value="FATTY ACID SYNTHASE"/>
    <property type="match status" value="1"/>
</dbReference>
<comment type="caution">
    <text evidence="5">The sequence shown here is derived from an EMBL/GenBank/DDBJ whole genome shotgun (WGS) entry which is preliminary data.</text>
</comment>
<evidence type="ECO:0000256" key="2">
    <source>
        <dbReference type="ARBA" id="ARBA00022450"/>
    </source>
</evidence>
<name>A0ABN1IEN2_9FLAO</name>
<feature type="domain" description="Carrier" evidence="4">
    <location>
        <begin position="1082"/>
        <end position="1157"/>
    </location>
</feature>
<dbReference type="Gene3D" id="3.30.559.10">
    <property type="entry name" value="Chloramphenicol acetyltransferase-like domain"/>
    <property type="match status" value="2"/>
</dbReference>
<keyword evidence="6" id="KW-1185">Reference proteome</keyword>
<dbReference type="PROSITE" id="PS00012">
    <property type="entry name" value="PHOSPHOPANTETHEINE"/>
    <property type="match status" value="1"/>
</dbReference>
<dbReference type="InterPro" id="IPR023213">
    <property type="entry name" value="CAT-like_dom_sf"/>
</dbReference>
<dbReference type="Pfam" id="PF13193">
    <property type="entry name" value="AMP-binding_C"/>
    <property type="match status" value="1"/>
</dbReference>
<dbReference type="InterPro" id="IPR045851">
    <property type="entry name" value="AMP-bd_C_sf"/>
</dbReference>
<dbReference type="Pfam" id="PF00550">
    <property type="entry name" value="PP-binding"/>
    <property type="match status" value="2"/>
</dbReference>
<dbReference type="SUPFAM" id="SSF47336">
    <property type="entry name" value="ACP-like"/>
    <property type="match status" value="2"/>
</dbReference>
<protein>
    <recommendedName>
        <fullName evidence="4">Carrier domain-containing protein</fullName>
    </recommendedName>
</protein>
<dbReference type="InterPro" id="IPR000873">
    <property type="entry name" value="AMP-dep_synth/lig_dom"/>
</dbReference>
<dbReference type="PROSITE" id="PS50075">
    <property type="entry name" value="CARRIER"/>
    <property type="match status" value="2"/>
</dbReference>
<dbReference type="Proteomes" id="UP001501758">
    <property type="component" value="Unassembled WGS sequence"/>
</dbReference>
<dbReference type="CDD" id="cd05930">
    <property type="entry name" value="A_NRPS"/>
    <property type="match status" value="2"/>
</dbReference>
<evidence type="ECO:0000256" key="1">
    <source>
        <dbReference type="ARBA" id="ARBA00001957"/>
    </source>
</evidence>
<dbReference type="SUPFAM" id="SSF56801">
    <property type="entry name" value="Acetyl-CoA synthetase-like"/>
    <property type="match status" value="2"/>
</dbReference>
<dbReference type="InterPro" id="IPR006162">
    <property type="entry name" value="Ppantetheine_attach_site"/>
</dbReference>
<dbReference type="PANTHER" id="PTHR45527">
    <property type="entry name" value="NONRIBOSOMAL PEPTIDE SYNTHETASE"/>
    <property type="match status" value="1"/>
</dbReference>
<organism evidence="5 6">
    <name type="scientific">Aquimarina litoralis</name>
    <dbReference type="NCBI Taxonomy" id="584605"/>
    <lineage>
        <taxon>Bacteria</taxon>
        <taxon>Pseudomonadati</taxon>
        <taxon>Bacteroidota</taxon>
        <taxon>Flavobacteriia</taxon>
        <taxon>Flavobacteriales</taxon>
        <taxon>Flavobacteriaceae</taxon>
        <taxon>Aquimarina</taxon>
    </lineage>
</organism>
<keyword evidence="2" id="KW-0596">Phosphopantetheine</keyword>
<dbReference type="InterPro" id="IPR042099">
    <property type="entry name" value="ANL_N_sf"/>
</dbReference>
<dbReference type="InterPro" id="IPR020845">
    <property type="entry name" value="AMP-binding_CS"/>
</dbReference>
<dbReference type="SUPFAM" id="SSF52777">
    <property type="entry name" value="CoA-dependent acyltransferases"/>
    <property type="match status" value="4"/>
</dbReference>
<dbReference type="CDD" id="cd19531">
    <property type="entry name" value="LCL_NRPS-like"/>
    <property type="match status" value="2"/>
</dbReference>
<accession>A0ABN1IEN2</accession>
<dbReference type="Gene3D" id="3.40.50.12780">
    <property type="entry name" value="N-terminal domain of ligase-like"/>
    <property type="match status" value="2"/>
</dbReference>
<reference evidence="5 6" key="1">
    <citation type="journal article" date="2019" name="Int. J. Syst. Evol. Microbiol.">
        <title>The Global Catalogue of Microorganisms (GCM) 10K type strain sequencing project: providing services to taxonomists for standard genome sequencing and annotation.</title>
        <authorList>
            <consortium name="The Broad Institute Genomics Platform"/>
            <consortium name="The Broad Institute Genome Sequencing Center for Infectious Disease"/>
            <person name="Wu L."/>
            <person name="Ma J."/>
        </authorList>
    </citation>
    <scope>NUCLEOTIDE SEQUENCE [LARGE SCALE GENOMIC DNA]</scope>
    <source>
        <strain evidence="5 6">JCM 15974</strain>
    </source>
</reference>
<evidence type="ECO:0000256" key="3">
    <source>
        <dbReference type="ARBA" id="ARBA00022553"/>
    </source>
</evidence>
<dbReference type="NCBIfam" id="TIGR01733">
    <property type="entry name" value="AA-adenyl-dom"/>
    <property type="match status" value="1"/>
</dbReference>
<dbReference type="InterPro" id="IPR025110">
    <property type="entry name" value="AMP-bd_C"/>
</dbReference>
<dbReference type="Pfam" id="PF00668">
    <property type="entry name" value="Condensation"/>
    <property type="match status" value="2"/>
</dbReference>
<evidence type="ECO:0000313" key="5">
    <source>
        <dbReference type="EMBL" id="GAA0710913.1"/>
    </source>
</evidence>
<dbReference type="InterPro" id="IPR009081">
    <property type="entry name" value="PP-bd_ACP"/>
</dbReference>
<dbReference type="InterPro" id="IPR001242">
    <property type="entry name" value="Condensation_dom"/>
</dbReference>
<evidence type="ECO:0000259" key="4">
    <source>
        <dbReference type="PROSITE" id="PS50075"/>
    </source>
</evidence>